<evidence type="ECO:0000313" key="22">
    <source>
        <dbReference type="EMBL" id="SEQ90228.1"/>
    </source>
</evidence>
<keyword evidence="23" id="KW-1185">Reference proteome</keyword>
<dbReference type="Proteomes" id="UP000198749">
    <property type="component" value="Unassembled WGS sequence"/>
</dbReference>
<evidence type="ECO:0000256" key="4">
    <source>
        <dbReference type="ARBA" id="ARBA00022475"/>
    </source>
</evidence>
<keyword evidence="13 18" id="KW-0472">Membrane</keyword>
<evidence type="ECO:0000256" key="10">
    <source>
        <dbReference type="ARBA" id="ARBA00022840"/>
    </source>
</evidence>
<evidence type="ECO:0000256" key="6">
    <source>
        <dbReference type="ARBA" id="ARBA00022679"/>
    </source>
</evidence>
<dbReference type="InterPro" id="IPR003594">
    <property type="entry name" value="HATPase_dom"/>
</dbReference>
<comment type="catalytic activity">
    <reaction evidence="1">
        <text>ATP + protein L-histidine = ADP + protein N-phospho-L-histidine.</text>
        <dbReference type="EC" id="2.7.13.3"/>
    </reaction>
</comment>
<proteinExistence type="predicted"/>
<dbReference type="FunFam" id="3.30.565.10:FF:000010">
    <property type="entry name" value="Sensor histidine kinase RcsC"/>
    <property type="match status" value="1"/>
</dbReference>
<evidence type="ECO:0000256" key="11">
    <source>
        <dbReference type="ARBA" id="ARBA00022989"/>
    </source>
</evidence>
<keyword evidence="11 18" id="KW-1133">Transmembrane helix</keyword>
<evidence type="ECO:0000256" key="8">
    <source>
        <dbReference type="ARBA" id="ARBA00022741"/>
    </source>
</evidence>
<dbReference type="InterPro" id="IPR036890">
    <property type="entry name" value="HATPase_C_sf"/>
</dbReference>
<dbReference type="PROSITE" id="PS50110">
    <property type="entry name" value="RESPONSE_REGULATORY"/>
    <property type="match status" value="1"/>
</dbReference>
<dbReference type="PANTHER" id="PTHR45339">
    <property type="entry name" value="HYBRID SIGNAL TRANSDUCTION HISTIDINE KINASE J"/>
    <property type="match status" value="1"/>
</dbReference>
<evidence type="ECO:0000256" key="14">
    <source>
        <dbReference type="ARBA" id="ARBA00064003"/>
    </source>
</evidence>
<dbReference type="InterPro" id="IPR004358">
    <property type="entry name" value="Sig_transdc_His_kin-like_C"/>
</dbReference>
<keyword evidence="5 17" id="KW-0597">Phosphoprotein</keyword>
<dbReference type="GO" id="GO:0000155">
    <property type="term" value="F:phosphorelay sensor kinase activity"/>
    <property type="evidence" value="ECO:0007669"/>
    <property type="project" value="InterPro"/>
</dbReference>
<dbReference type="CDD" id="cd16922">
    <property type="entry name" value="HATPase_EvgS-ArcB-TorS-like"/>
    <property type="match status" value="1"/>
</dbReference>
<dbReference type="EC" id="2.7.13.3" evidence="3"/>
<feature type="transmembrane region" description="Helical" evidence="18">
    <location>
        <begin position="337"/>
        <end position="355"/>
    </location>
</feature>
<evidence type="ECO:0000259" key="21">
    <source>
        <dbReference type="PROSITE" id="PS50894"/>
    </source>
</evidence>
<dbReference type="Pfam" id="PF00512">
    <property type="entry name" value="HisKA"/>
    <property type="match status" value="1"/>
</dbReference>
<dbReference type="Pfam" id="PF00072">
    <property type="entry name" value="Response_reg"/>
    <property type="match status" value="1"/>
</dbReference>
<evidence type="ECO:0000256" key="9">
    <source>
        <dbReference type="ARBA" id="ARBA00022777"/>
    </source>
</evidence>
<evidence type="ECO:0000256" key="13">
    <source>
        <dbReference type="ARBA" id="ARBA00023136"/>
    </source>
</evidence>
<keyword evidence="10" id="KW-0067">ATP-binding</keyword>
<dbReference type="InterPro" id="IPR008207">
    <property type="entry name" value="Sig_transdc_His_kin_Hpt_dom"/>
</dbReference>
<evidence type="ECO:0000256" key="17">
    <source>
        <dbReference type="PROSITE-ProRule" id="PRU00169"/>
    </source>
</evidence>
<dbReference type="InterPro" id="IPR005467">
    <property type="entry name" value="His_kinase_dom"/>
</dbReference>
<dbReference type="Pfam" id="PF02518">
    <property type="entry name" value="HATPase_c"/>
    <property type="match status" value="1"/>
</dbReference>
<evidence type="ECO:0000259" key="19">
    <source>
        <dbReference type="PROSITE" id="PS50109"/>
    </source>
</evidence>
<dbReference type="Pfam" id="PF08269">
    <property type="entry name" value="dCache_2"/>
    <property type="match status" value="1"/>
</dbReference>
<dbReference type="FunFam" id="1.10.287.130:FF:000002">
    <property type="entry name" value="Two-component osmosensing histidine kinase"/>
    <property type="match status" value="1"/>
</dbReference>
<dbReference type="Pfam" id="PF01627">
    <property type="entry name" value="Hpt"/>
    <property type="match status" value="1"/>
</dbReference>
<dbReference type="InterPro" id="IPR004010">
    <property type="entry name" value="Double_Cache_2"/>
</dbReference>
<dbReference type="InterPro" id="IPR036097">
    <property type="entry name" value="HisK_dim/P_sf"/>
</dbReference>
<evidence type="ECO:0000256" key="5">
    <source>
        <dbReference type="ARBA" id="ARBA00022553"/>
    </source>
</evidence>
<keyword evidence="12" id="KW-0902">Two-component regulatory system</keyword>
<reference evidence="23" key="1">
    <citation type="submission" date="2016-10" db="EMBL/GenBank/DDBJ databases">
        <authorList>
            <person name="Varghese N."/>
            <person name="Submissions S."/>
        </authorList>
    </citation>
    <scope>NUCLEOTIDE SEQUENCE [LARGE SCALE GENOMIC DNA]</scope>
    <source>
        <strain evidence="23">DSM 18887</strain>
    </source>
</reference>
<name>A0A1H9JTU4_9GAMM</name>
<gene>
    <name evidence="22" type="ORF">SAMN03080615_03183</name>
</gene>
<dbReference type="Gene3D" id="6.10.340.10">
    <property type="match status" value="1"/>
</dbReference>
<dbReference type="Gene3D" id="3.30.450.20">
    <property type="entry name" value="PAS domain"/>
    <property type="match status" value="2"/>
</dbReference>
<dbReference type="SUPFAM" id="SSF55874">
    <property type="entry name" value="ATPase domain of HSP90 chaperone/DNA topoisomerase II/histidine kinase"/>
    <property type="match status" value="1"/>
</dbReference>
<comment type="subunit">
    <text evidence="14">At low DSF concentrations, interacts with RpfF.</text>
</comment>
<dbReference type="InterPro" id="IPR001789">
    <property type="entry name" value="Sig_transdc_resp-reg_receiver"/>
</dbReference>
<sequence length="956" mass="105915">MLSSFKFKIIALIVAVLLCTAAGVMYFTQRDVGQAMLDAEQKSARNVLQLADMNIRAGYEQLISEKVDILSKIKADMRQLTRLGQTVLDSYATVSAQGLLSEEAAKQVARQWLSDVDFNNGDLILFAPDGVIVGSTDPKLTDTSIAGLRDLKGRQLHQAMRFDQLPPDGDSGIFFWHKPGEPEGGRYMGYFLPLANWGWTMGIIVSFADVEEESQKQMNRIVDTLRLTFNKLQVAETGYAMLFRGDREILIEPPSQRLSDTITTDDLDWNKAGVLEQIISAYQRGESSISHHSAFTGGREVQIYFSYFKAFDWYSAVVVPVSEIAAPGRAVVAQQSLIIGLIFLGSISAAFILVYRMAAPLNTLASYAKSLPEQDFIRQGEQSQKILNLVRDKPDEIGRLAESFLFMEQAIRSTIQQVHKEKEIAISASKAKSEFLATMSHEIRTPMNGVLGMTDLVLDTQLSNEQRRFMQMIRYSGEGLLDIINDILDFSKIEAGKLQLDYRPLNLTELLRTQVSILNLQAQKKGLKLTCNLPDELNTVVMGDPVRLRQVLTNLIGNAIKFTRDGSIEVTAVLFEETEENLSFQIRVADTGVGISPEHQSVIFESFAQADSTTTRNYGGTGLGLAISRQLVEMMGGLIDFSSEPGRGTTFWFGLTLAKTDAQPEAEPSELQLSGDREVIEGHILLVEDHPVNQEYALQALKGLGVRVDLAANGVQALKMISENDYQLVLMDCQMPEMDGYQATAEIRKQEQAEQRAHLPIIALTANAMSDDRQRCLDAGMDDYLAKPFGKKQIAHILRHWLPQGVTEDSGAGLTDYVAGETLLNDREFQLDKAVIDEGVISQLIEMDANGAFLRKIIDAYLEKSPDDIKRLKQALAAQDGQMLRIAAHSFKSSSYNLGAMTLAELCKALEQVGRDGMLDQAPTLLTEIEEAYLSAREILIAIRHAEGNDDSHAGE</sequence>
<evidence type="ECO:0000256" key="15">
    <source>
        <dbReference type="ARBA" id="ARBA00068150"/>
    </source>
</evidence>
<comment type="subcellular location">
    <subcellularLocation>
        <location evidence="2">Cell membrane</location>
        <topology evidence="2">Multi-pass membrane protein</topology>
    </subcellularLocation>
</comment>
<keyword evidence="8" id="KW-0547">Nucleotide-binding</keyword>
<dbReference type="Gene3D" id="3.40.50.2300">
    <property type="match status" value="1"/>
</dbReference>
<dbReference type="STRING" id="355243.SAMN03080615_03183"/>
<evidence type="ECO:0000256" key="18">
    <source>
        <dbReference type="SAM" id="Phobius"/>
    </source>
</evidence>
<keyword evidence="6" id="KW-0808">Transferase</keyword>
<evidence type="ECO:0000256" key="7">
    <source>
        <dbReference type="ARBA" id="ARBA00022692"/>
    </source>
</evidence>
<organism evidence="22 23">
    <name type="scientific">Amphritea atlantica</name>
    <dbReference type="NCBI Taxonomy" id="355243"/>
    <lineage>
        <taxon>Bacteria</taxon>
        <taxon>Pseudomonadati</taxon>
        <taxon>Pseudomonadota</taxon>
        <taxon>Gammaproteobacteria</taxon>
        <taxon>Oceanospirillales</taxon>
        <taxon>Oceanospirillaceae</taxon>
        <taxon>Amphritea</taxon>
    </lineage>
</organism>
<dbReference type="GO" id="GO:0005886">
    <property type="term" value="C:plasma membrane"/>
    <property type="evidence" value="ECO:0007669"/>
    <property type="project" value="UniProtKB-SubCell"/>
</dbReference>
<dbReference type="PROSITE" id="PS50894">
    <property type="entry name" value="HPT"/>
    <property type="match status" value="1"/>
</dbReference>
<evidence type="ECO:0000256" key="16">
    <source>
        <dbReference type="PROSITE-ProRule" id="PRU00110"/>
    </source>
</evidence>
<dbReference type="CDD" id="cd00082">
    <property type="entry name" value="HisKA"/>
    <property type="match status" value="1"/>
</dbReference>
<dbReference type="OrthoDB" id="6724607at2"/>
<evidence type="ECO:0000256" key="2">
    <source>
        <dbReference type="ARBA" id="ARBA00004651"/>
    </source>
</evidence>
<feature type="domain" description="HPt" evidence="21">
    <location>
        <begin position="850"/>
        <end position="943"/>
    </location>
</feature>
<dbReference type="PROSITE" id="PS50109">
    <property type="entry name" value="HIS_KIN"/>
    <property type="match status" value="1"/>
</dbReference>
<dbReference type="SMART" id="SM00388">
    <property type="entry name" value="HisKA"/>
    <property type="match status" value="1"/>
</dbReference>
<dbReference type="PRINTS" id="PR00344">
    <property type="entry name" value="BCTRLSENSOR"/>
</dbReference>
<feature type="domain" description="Response regulatory" evidence="20">
    <location>
        <begin position="683"/>
        <end position="802"/>
    </location>
</feature>
<evidence type="ECO:0000256" key="3">
    <source>
        <dbReference type="ARBA" id="ARBA00012438"/>
    </source>
</evidence>
<dbReference type="InterPro" id="IPR003661">
    <property type="entry name" value="HisK_dim/P_dom"/>
</dbReference>
<dbReference type="SUPFAM" id="SSF52172">
    <property type="entry name" value="CheY-like"/>
    <property type="match status" value="1"/>
</dbReference>
<evidence type="ECO:0000259" key="20">
    <source>
        <dbReference type="PROSITE" id="PS50110"/>
    </source>
</evidence>
<evidence type="ECO:0000313" key="23">
    <source>
        <dbReference type="Proteomes" id="UP000198749"/>
    </source>
</evidence>
<dbReference type="RefSeq" id="WP_091360238.1">
    <property type="nucleotide sequence ID" value="NZ_AP025284.1"/>
</dbReference>
<dbReference type="CDD" id="cd17546">
    <property type="entry name" value="REC_hyHK_CKI1_RcsC-like"/>
    <property type="match status" value="1"/>
</dbReference>
<dbReference type="Gene3D" id="1.20.120.160">
    <property type="entry name" value="HPT domain"/>
    <property type="match status" value="1"/>
</dbReference>
<evidence type="ECO:0000256" key="1">
    <source>
        <dbReference type="ARBA" id="ARBA00000085"/>
    </source>
</evidence>
<feature type="modified residue" description="Phosphohistidine" evidence="16">
    <location>
        <position position="889"/>
    </location>
</feature>
<dbReference type="SUPFAM" id="SSF47226">
    <property type="entry name" value="Histidine-containing phosphotransfer domain, HPT domain"/>
    <property type="match status" value="1"/>
</dbReference>
<dbReference type="GO" id="GO:0005524">
    <property type="term" value="F:ATP binding"/>
    <property type="evidence" value="ECO:0007669"/>
    <property type="project" value="UniProtKB-KW"/>
</dbReference>
<keyword evidence="7 18" id="KW-0812">Transmembrane</keyword>
<dbReference type="SMART" id="SM00448">
    <property type="entry name" value="REC"/>
    <property type="match status" value="1"/>
</dbReference>
<dbReference type="EMBL" id="FOGB01000010">
    <property type="protein sequence ID" value="SEQ90228.1"/>
    <property type="molecule type" value="Genomic_DNA"/>
</dbReference>
<dbReference type="InterPro" id="IPR036641">
    <property type="entry name" value="HPT_dom_sf"/>
</dbReference>
<evidence type="ECO:0000256" key="12">
    <source>
        <dbReference type="ARBA" id="ARBA00023012"/>
    </source>
</evidence>
<dbReference type="SUPFAM" id="SSF47384">
    <property type="entry name" value="Homodimeric domain of signal transducing histidine kinase"/>
    <property type="match status" value="1"/>
</dbReference>
<dbReference type="Gene3D" id="1.10.287.130">
    <property type="match status" value="1"/>
</dbReference>
<dbReference type="AlphaFoldDB" id="A0A1H9JTU4"/>
<dbReference type="SMART" id="SM00387">
    <property type="entry name" value="HATPase_c"/>
    <property type="match status" value="1"/>
</dbReference>
<feature type="domain" description="Histidine kinase" evidence="19">
    <location>
        <begin position="438"/>
        <end position="659"/>
    </location>
</feature>
<dbReference type="Gene3D" id="3.30.565.10">
    <property type="entry name" value="Histidine kinase-like ATPase, C-terminal domain"/>
    <property type="match status" value="1"/>
</dbReference>
<protein>
    <recommendedName>
        <fullName evidence="15">Sensory/regulatory protein RpfC</fullName>
        <ecNumber evidence="3">2.7.13.3</ecNumber>
    </recommendedName>
</protein>
<accession>A0A1H9JTU4</accession>
<dbReference type="SMART" id="SM00073">
    <property type="entry name" value="HPT"/>
    <property type="match status" value="1"/>
</dbReference>
<dbReference type="PANTHER" id="PTHR45339:SF1">
    <property type="entry name" value="HYBRID SIGNAL TRANSDUCTION HISTIDINE KINASE J"/>
    <property type="match status" value="1"/>
</dbReference>
<feature type="modified residue" description="4-aspartylphosphate" evidence="17">
    <location>
        <position position="732"/>
    </location>
</feature>
<dbReference type="InterPro" id="IPR011006">
    <property type="entry name" value="CheY-like_superfamily"/>
</dbReference>
<keyword evidence="9 22" id="KW-0418">Kinase</keyword>
<keyword evidence="4" id="KW-1003">Cell membrane</keyword>